<reference evidence="1 2" key="1">
    <citation type="submission" date="2020-07" db="EMBL/GenBank/DDBJ databases">
        <title>Streptomyces isolated from Indian soil.</title>
        <authorList>
            <person name="Mandal S."/>
            <person name="Maiti P.K."/>
        </authorList>
    </citation>
    <scope>NUCLEOTIDE SEQUENCE [LARGE SCALE GENOMIC DNA]</scope>
    <source>
        <strain evidence="1 2">PSKA28</strain>
    </source>
</reference>
<gene>
    <name evidence="1" type="ORF">H1D24_12030</name>
</gene>
<comment type="caution">
    <text evidence="1">The sequence shown here is derived from an EMBL/GenBank/DDBJ whole genome shotgun (WGS) entry which is preliminary data.</text>
</comment>
<accession>A0A7W0I900</accession>
<dbReference type="EMBL" id="JACEHE010000006">
    <property type="protein sequence ID" value="MBA2946519.1"/>
    <property type="molecule type" value="Genomic_DNA"/>
</dbReference>
<dbReference type="RefSeq" id="WP_181657455.1">
    <property type="nucleotide sequence ID" value="NZ_JACEHE010000006.1"/>
</dbReference>
<protein>
    <submittedName>
        <fullName evidence="1">DUF429 domain-containing protein</fullName>
    </submittedName>
</protein>
<organism evidence="1 2">
    <name type="scientific">Streptomyces himalayensis subsp. himalayensis</name>
    <dbReference type="NCBI Taxonomy" id="2756131"/>
    <lineage>
        <taxon>Bacteria</taxon>
        <taxon>Bacillati</taxon>
        <taxon>Actinomycetota</taxon>
        <taxon>Actinomycetes</taxon>
        <taxon>Kitasatosporales</taxon>
        <taxon>Streptomycetaceae</taxon>
        <taxon>Streptomyces</taxon>
        <taxon>Streptomyces himalayensis</taxon>
    </lineage>
</organism>
<proteinExistence type="predicted"/>
<dbReference type="AlphaFoldDB" id="A0A7W0I900"/>
<name>A0A7W0I900_9ACTN</name>
<evidence type="ECO:0000313" key="2">
    <source>
        <dbReference type="Proteomes" id="UP000545761"/>
    </source>
</evidence>
<sequence>MRTLGIDLAAGPRTTAAAVVVWEASTAVVEPPRLRCTDEDLLGLLGGLQPGDRAGVDCPFGWPIPFVEAVSAHAAGRPWPGRGTDSTTHRATLRLRRTDLLTHRALGAGARPPLSVSFDRLGATTARWAHLADALAARGLEVERTGTGSVVEVYPAAARLRWGLGSPRSMEVLLGAAPQLRCDPGVRELYDRSEHAFDALIAALVARAAALGLTELPEEQDRATAEIEGWIHLPSEGSLPRLFRRSVGGL</sequence>
<dbReference type="Pfam" id="PF04250">
    <property type="entry name" value="DUF429"/>
    <property type="match status" value="1"/>
</dbReference>
<dbReference type="Proteomes" id="UP000545761">
    <property type="component" value="Unassembled WGS sequence"/>
</dbReference>
<evidence type="ECO:0000313" key="1">
    <source>
        <dbReference type="EMBL" id="MBA2946519.1"/>
    </source>
</evidence>
<dbReference type="InterPro" id="IPR007362">
    <property type="entry name" value="DUF429"/>
</dbReference>